<evidence type="ECO:0000313" key="1">
    <source>
        <dbReference type="Proteomes" id="UP000038045"/>
    </source>
</evidence>
<dbReference type="AlphaFoldDB" id="A0A0N4ZXV6"/>
<dbReference type="Proteomes" id="UP000038045">
    <property type="component" value="Unplaced"/>
</dbReference>
<organism evidence="1 2">
    <name type="scientific">Parastrongyloides trichosuri</name>
    <name type="common">Possum-specific nematode worm</name>
    <dbReference type="NCBI Taxonomy" id="131310"/>
    <lineage>
        <taxon>Eukaryota</taxon>
        <taxon>Metazoa</taxon>
        <taxon>Ecdysozoa</taxon>
        <taxon>Nematoda</taxon>
        <taxon>Chromadorea</taxon>
        <taxon>Rhabditida</taxon>
        <taxon>Tylenchina</taxon>
        <taxon>Panagrolaimomorpha</taxon>
        <taxon>Strongyloidoidea</taxon>
        <taxon>Strongyloididae</taxon>
        <taxon>Parastrongyloides</taxon>
    </lineage>
</organism>
<proteinExistence type="predicted"/>
<evidence type="ECO:0000313" key="2">
    <source>
        <dbReference type="WBParaSite" id="PTRK_0001361200.1"/>
    </source>
</evidence>
<dbReference type="WBParaSite" id="PTRK_0001361200.1">
    <property type="protein sequence ID" value="PTRK_0001361200.1"/>
    <property type="gene ID" value="PTRK_0001361200"/>
</dbReference>
<sequence>MEQNNHQVHLNAIQNTAVLAEFKRVSDIMTDTANNINKQNIFNQNLMMSMLKQQNTLLEGLFGRGNFSIQQTHPQQNLLESCSNRSNISAAKYNIDNQQYKTTLVQPSVLNKTFPQRRTVPQGPSLLTGCANFTKLLVDEADIEPVSHSTPISRSLPPSISRKIDPSVNDRYDLFALSIGGKTAINFSMFGLADRTKVLRWVIKNSARAFDDFNHLKGFFKMCLAIYEILSSNQQFVRKQILCMNSSPYIKQFFDYTLELTKEQVIRQYCGSNRQNLVRNYFNAAELADFTLVSEEEFSNYELGGLIINEIEDLSEKLKYPHIKIGDIVADTKEFK</sequence>
<name>A0A0N4ZXV6_PARTI</name>
<accession>A0A0N4ZXV6</accession>
<reference evidence="2" key="1">
    <citation type="submission" date="2017-02" db="UniProtKB">
        <authorList>
            <consortium name="WormBaseParasite"/>
        </authorList>
    </citation>
    <scope>IDENTIFICATION</scope>
</reference>
<keyword evidence="1" id="KW-1185">Reference proteome</keyword>
<protein>
    <submittedName>
        <fullName evidence="2">Uncharacterized protein</fullName>
    </submittedName>
</protein>